<accession>A0ABV5QA31</accession>
<evidence type="ECO:0000313" key="6">
    <source>
        <dbReference type="EMBL" id="MFB9532335.1"/>
    </source>
</evidence>
<protein>
    <recommendedName>
        <fullName evidence="3">Glutamate dehydrogenase</fullName>
    </recommendedName>
</protein>
<dbReference type="PANTHER" id="PTHR11606:SF13">
    <property type="entry name" value="GLUTAMATE DEHYDROGENASE 1, MITOCHONDRIAL"/>
    <property type="match status" value="1"/>
</dbReference>
<evidence type="ECO:0000259" key="5">
    <source>
        <dbReference type="SMART" id="SM00839"/>
    </source>
</evidence>
<dbReference type="PANTHER" id="PTHR11606">
    <property type="entry name" value="GLUTAMATE DEHYDROGENASE"/>
    <property type="match status" value="1"/>
</dbReference>
<dbReference type="GO" id="GO:0016491">
    <property type="term" value="F:oxidoreductase activity"/>
    <property type="evidence" value="ECO:0007669"/>
    <property type="project" value="UniProtKB-KW"/>
</dbReference>
<dbReference type="InterPro" id="IPR006095">
    <property type="entry name" value="Glu/Leu/Phe/Val/Trp_DH"/>
</dbReference>
<evidence type="ECO:0000313" key="7">
    <source>
        <dbReference type="Proteomes" id="UP001589646"/>
    </source>
</evidence>
<dbReference type="InterPro" id="IPR046346">
    <property type="entry name" value="Aminoacid_DH-like_N_sf"/>
</dbReference>
<evidence type="ECO:0000256" key="1">
    <source>
        <dbReference type="ARBA" id="ARBA00006382"/>
    </source>
</evidence>
<dbReference type="Proteomes" id="UP001589646">
    <property type="component" value="Unassembled WGS sequence"/>
</dbReference>
<reference evidence="6 7" key="1">
    <citation type="submission" date="2024-09" db="EMBL/GenBank/DDBJ databases">
        <authorList>
            <person name="Sun Q."/>
            <person name="Mori K."/>
        </authorList>
    </citation>
    <scope>NUCLEOTIDE SEQUENCE [LARGE SCALE GENOMIC DNA]</scope>
    <source>
        <strain evidence="6 7">JCM 3323</strain>
    </source>
</reference>
<dbReference type="Pfam" id="PF02812">
    <property type="entry name" value="ELFV_dehydrog_N"/>
    <property type="match status" value="1"/>
</dbReference>
<gene>
    <name evidence="6" type="ORF">ACFFRN_37490</name>
</gene>
<dbReference type="EMBL" id="JBHMCE010000013">
    <property type="protein sequence ID" value="MFB9532335.1"/>
    <property type="molecule type" value="Genomic_DNA"/>
</dbReference>
<dbReference type="Gene3D" id="3.40.50.10860">
    <property type="entry name" value="Leucine Dehydrogenase, chain A, domain 1"/>
    <property type="match status" value="1"/>
</dbReference>
<sequence>MSVMVPSRTPALITPGQQALDSALHQLGQAAEELGLDDGLRTMLATPRRSLTVSVPVRREDGSLDVVQGFRVQHNVSRGPAKGGIRFHPSTDIHEVTALAMWMTWKCALVGIPYGGAKGGVSVDPTVLSTRELERLTRRYVNEILPLIGPEKDIPAPDVGTDEQTMAWIMDTYSVNAGYSVPGVVTGKPMTLGGSLGRTGATSRGVQIATLTALGRSPEGVTVAVQGFGKVGALAAQYLADAGARVVAVSDVGGAVHDSSGLDVAGLRAWVTETGSVAGYRHADALALDELLELDVDVLVPAALEGAITASNAPRVRARLIVEGANGPTTPEADEILAAQGITIVPDILANAGGVIVSYLEWVQNMQAYSWSASEVEVRLRDLMEGAFSEVKSVAATRGLTLRQAAHVIGVGRVAEAHQMRGLYP</sequence>
<organism evidence="6 7">
    <name type="scientific">Nonomuraea roseola</name>
    <dbReference type="NCBI Taxonomy" id="46179"/>
    <lineage>
        <taxon>Bacteria</taxon>
        <taxon>Bacillati</taxon>
        <taxon>Actinomycetota</taxon>
        <taxon>Actinomycetes</taxon>
        <taxon>Streptosporangiales</taxon>
        <taxon>Streptosporangiaceae</taxon>
        <taxon>Nonomuraea</taxon>
    </lineage>
</organism>
<name>A0ABV5QA31_9ACTN</name>
<dbReference type="SUPFAM" id="SSF51735">
    <property type="entry name" value="NAD(P)-binding Rossmann-fold domains"/>
    <property type="match status" value="1"/>
</dbReference>
<dbReference type="PROSITE" id="PS00074">
    <property type="entry name" value="GLFV_DEHYDROGENASE"/>
    <property type="match status" value="1"/>
</dbReference>
<dbReference type="PIRSF" id="PIRSF000185">
    <property type="entry name" value="Glu_DH"/>
    <property type="match status" value="1"/>
</dbReference>
<comment type="similarity">
    <text evidence="1 3 4">Belongs to the Glu/Leu/Phe/Val dehydrogenases family.</text>
</comment>
<evidence type="ECO:0000256" key="4">
    <source>
        <dbReference type="RuleBase" id="RU004417"/>
    </source>
</evidence>
<dbReference type="RefSeq" id="WP_346130590.1">
    <property type="nucleotide sequence ID" value="NZ_BAAAXC010000015.1"/>
</dbReference>
<evidence type="ECO:0000256" key="3">
    <source>
        <dbReference type="PIRNR" id="PIRNR000185"/>
    </source>
</evidence>
<dbReference type="Pfam" id="PF00208">
    <property type="entry name" value="ELFV_dehydrog"/>
    <property type="match status" value="1"/>
</dbReference>
<dbReference type="InterPro" id="IPR006096">
    <property type="entry name" value="Glu/Leu/Phe/Val/Trp_DH_C"/>
</dbReference>
<proteinExistence type="inferred from homology"/>
<keyword evidence="2 3" id="KW-0560">Oxidoreductase</keyword>
<dbReference type="InterPro" id="IPR014362">
    <property type="entry name" value="Glu_DH"/>
</dbReference>
<dbReference type="SMART" id="SM00839">
    <property type="entry name" value="ELFV_dehydrog"/>
    <property type="match status" value="1"/>
</dbReference>
<keyword evidence="7" id="KW-1185">Reference proteome</keyword>
<feature type="domain" description="Glutamate/phenylalanine/leucine/valine/L-tryptophan dehydrogenase C-terminal" evidence="5">
    <location>
        <begin position="195"/>
        <end position="422"/>
    </location>
</feature>
<dbReference type="InterPro" id="IPR033524">
    <property type="entry name" value="Glu/Leu/Phe/Val_DH_AS"/>
</dbReference>
<comment type="caution">
    <text evidence="6">The sequence shown here is derived from an EMBL/GenBank/DDBJ whole genome shotgun (WGS) entry which is preliminary data.</text>
</comment>
<dbReference type="PRINTS" id="PR00082">
    <property type="entry name" value="GLFDHDRGNASE"/>
</dbReference>
<evidence type="ECO:0000256" key="2">
    <source>
        <dbReference type="ARBA" id="ARBA00023002"/>
    </source>
</evidence>
<dbReference type="InterPro" id="IPR033922">
    <property type="entry name" value="NAD_bind_Glu_DH"/>
</dbReference>
<dbReference type="CDD" id="cd01076">
    <property type="entry name" value="NAD_bind_1_Glu_DH"/>
    <property type="match status" value="1"/>
</dbReference>
<dbReference type="InterPro" id="IPR036291">
    <property type="entry name" value="NAD(P)-bd_dom_sf"/>
</dbReference>
<dbReference type="InterPro" id="IPR006097">
    <property type="entry name" value="Glu/Leu/Phe/Val/Trp_DH_dimer"/>
</dbReference>
<dbReference type="Gene3D" id="3.40.50.720">
    <property type="entry name" value="NAD(P)-binding Rossmann-like Domain"/>
    <property type="match status" value="1"/>
</dbReference>
<dbReference type="SUPFAM" id="SSF53223">
    <property type="entry name" value="Aminoacid dehydrogenase-like, N-terminal domain"/>
    <property type="match status" value="1"/>
</dbReference>